<evidence type="ECO:0000259" key="2">
    <source>
        <dbReference type="Pfam" id="PF03217"/>
    </source>
</evidence>
<evidence type="ECO:0000313" key="4">
    <source>
        <dbReference type="Proteomes" id="UP000640912"/>
    </source>
</evidence>
<dbReference type="EMBL" id="JAEHNR010000002">
    <property type="protein sequence ID" value="MBL1070982.1"/>
    <property type="molecule type" value="Genomic_DNA"/>
</dbReference>
<feature type="region of interest" description="Disordered" evidence="1">
    <location>
        <begin position="1"/>
        <end position="71"/>
    </location>
</feature>
<evidence type="ECO:0000313" key="3">
    <source>
        <dbReference type="EMBL" id="MBL1070982.1"/>
    </source>
</evidence>
<name>A0ABS1LRU7_9LACO</name>
<accession>A0ABS1LRU7</accession>
<protein>
    <submittedName>
        <fullName evidence="3">SLAP domain-containing protein</fullName>
    </submittedName>
</protein>
<proteinExistence type="predicted"/>
<dbReference type="Pfam" id="PF03217">
    <property type="entry name" value="SlpA"/>
    <property type="match status" value="1"/>
</dbReference>
<reference evidence="3 4" key="1">
    <citation type="journal article" date="2021" name="Microorganisms">
        <title>Dual Inhibition of Salmonella enterica and Clostridium perfringens by New Probiotic Candidates Isolated from Chicken Intestinal Mucosa.</title>
        <authorList>
            <person name="Lone A."/>
            <person name="Mottawea W."/>
            <person name="Ait Chait Y."/>
            <person name="Hammami R."/>
        </authorList>
    </citation>
    <scope>NUCLEOTIDE SEQUENCE [LARGE SCALE GENOMIC DNA]</scope>
    <source>
        <strain evidence="3 4">A12</strain>
    </source>
</reference>
<feature type="compositionally biased region" description="Polar residues" evidence="1">
    <location>
        <begin position="20"/>
        <end position="30"/>
    </location>
</feature>
<dbReference type="InterPro" id="IPR024968">
    <property type="entry name" value="SlpA_C_lactobacillus"/>
</dbReference>
<evidence type="ECO:0000256" key="1">
    <source>
        <dbReference type="SAM" id="MobiDB-lite"/>
    </source>
</evidence>
<gene>
    <name evidence="3" type="ORF">JEM47_00260</name>
</gene>
<dbReference type="Proteomes" id="UP000640912">
    <property type="component" value="Unassembled WGS sequence"/>
</dbReference>
<feature type="compositionally biased region" description="Basic and acidic residues" evidence="1">
    <location>
        <begin position="52"/>
        <end position="70"/>
    </location>
</feature>
<keyword evidence="4" id="KW-1185">Reference proteome</keyword>
<comment type="caution">
    <text evidence="3">The sequence shown here is derived from an EMBL/GenBank/DDBJ whole genome shotgun (WGS) entry which is preliminary data.</text>
</comment>
<organism evidence="3 4">
    <name type="scientific">Lactobacillus kitasatonis</name>
    <dbReference type="NCBI Taxonomy" id="237446"/>
    <lineage>
        <taxon>Bacteria</taxon>
        <taxon>Bacillati</taxon>
        <taxon>Bacillota</taxon>
        <taxon>Bacilli</taxon>
        <taxon>Lactobacillales</taxon>
        <taxon>Lactobacillaceae</taxon>
        <taxon>Lactobacillus</taxon>
    </lineage>
</organism>
<sequence>MDRNWRDGELVPDPNDPSYHENQSSDNITINGEPEKPNDTVTFKPITITDNPDSKDKKKWDNGDDIKQGADFDLNAAPTTEITTTDTQNTVEESNQNNEAVTKTTNSKFIPVNKQISSKINLNKLIFVRNAFIYDENGHVVQEDGAYQIKTQGQKVKILDNGRVYTFDGQEYYKIDSGNPDHPYYVRTSSVGNAPKKQAVVMRGTLKKYRINVYSKNGKVIGTWKKANKVKFDKKMYKKGHTYYRIQSTKYWVRSTSVNFVKKQAKTNKNK</sequence>
<feature type="domain" description="S-layer protein C-terminal" evidence="2">
    <location>
        <begin position="120"/>
        <end position="178"/>
    </location>
</feature>